<dbReference type="AlphaFoldDB" id="A0A0A9EX52"/>
<protein>
    <submittedName>
        <fullName evidence="1">Uncharacterized protein</fullName>
    </submittedName>
</protein>
<name>A0A0A9EX52_ARUDO</name>
<reference evidence="1" key="1">
    <citation type="submission" date="2014-09" db="EMBL/GenBank/DDBJ databases">
        <authorList>
            <person name="Magalhaes I.L.F."/>
            <person name="Oliveira U."/>
            <person name="Santos F.R."/>
            <person name="Vidigal T.H.D.A."/>
            <person name="Brescovit A.D."/>
            <person name="Santos A.J."/>
        </authorList>
    </citation>
    <scope>NUCLEOTIDE SEQUENCE</scope>
    <source>
        <tissue evidence="1">Shoot tissue taken approximately 20 cm above the soil surface</tissue>
    </source>
</reference>
<accession>A0A0A9EX52</accession>
<sequence length="55" mass="6262">MDKPRGSRVMTTQLFLKLETSSEGRYQSADKPRGYISWLLDSVQNDSATVHSFII</sequence>
<reference evidence="1" key="2">
    <citation type="journal article" date="2015" name="Data Brief">
        <title>Shoot transcriptome of the giant reed, Arundo donax.</title>
        <authorList>
            <person name="Barrero R.A."/>
            <person name="Guerrero F.D."/>
            <person name="Moolhuijzen P."/>
            <person name="Goolsby J.A."/>
            <person name="Tidwell J."/>
            <person name="Bellgard S.E."/>
            <person name="Bellgard M.I."/>
        </authorList>
    </citation>
    <scope>NUCLEOTIDE SEQUENCE</scope>
    <source>
        <tissue evidence="1">Shoot tissue taken approximately 20 cm above the soil surface</tissue>
    </source>
</reference>
<evidence type="ECO:0000313" key="1">
    <source>
        <dbReference type="EMBL" id="JAE05365.1"/>
    </source>
</evidence>
<proteinExistence type="predicted"/>
<organism evidence="1">
    <name type="scientific">Arundo donax</name>
    <name type="common">Giant reed</name>
    <name type="synonym">Donax arundinaceus</name>
    <dbReference type="NCBI Taxonomy" id="35708"/>
    <lineage>
        <taxon>Eukaryota</taxon>
        <taxon>Viridiplantae</taxon>
        <taxon>Streptophyta</taxon>
        <taxon>Embryophyta</taxon>
        <taxon>Tracheophyta</taxon>
        <taxon>Spermatophyta</taxon>
        <taxon>Magnoliopsida</taxon>
        <taxon>Liliopsida</taxon>
        <taxon>Poales</taxon>
        <taxon>Poaceae</taxon>
        <taxon>PACMAD clade</taxon>
        <taxon>Arundinoideae</taxon>
        <taxon>Arundineae</taxon>
        <taxon>Arundo</taxon>
    </lineage>
</organism>
<dbReference type="EMBL" id="GBRH01192531">
    <property type="protein sequence ID" value="JAE05365.1"/>
    <property type="molecule type" value="Transcribed_RNA"/>
</dbReference>